<gene>
    <name evidence="5" type="ORF">LQ50_03140</name>
</gene>
<dbReference type="InterPro" id="IPR000843">
    <property type="entry name" value="HTH_LacI"/>
</dbReference>
<evidence type="ECO:0000256" key="2">
    <source>
        <dbReference type="ARBA" id="ARBA00023125"/>
    </source>
</evidence>
<dbReference type="InterPro" id="IPR001761">
    <property type="entry name" value="Peripla_BP/Lac1_sug-bd_dom"/>
</dbReference>
<proteinExistence type="predicted"/>
<dbReference type="eggNOG" id="COG1609">
    <property type="taxonomic scope" value="Bacteria"/>
</dbReference>
<dbReference type="EMBL" id="JRJU01000002">
    <property type="protein sequence ID" value="KHF41711.1"/>
    <property type="molecule type" value="Genomic_DNA"/>
</dbReference>
<dbReference type="Proteomes" id="UP000030832">
    <property type="component" value="Unassembled WGS sequence"/>
</dbReference>
<dbReference type="STRING" id="333138.LQ50_03140"/>
<dbReference type="GO" id="GO:0003700">
    <property type="term" value="F:DNA-binding transcription factor activity"/>
    <property type="evidence" value="ECO:0007669"/>
    <property type="project" value="TreeGrafter"/>
</dbReference>
<dbReference type="AlphaFoldDB" id="A0A0B0IPV3"/>
<dbReference type="Pfam" id="PF00356">
    <property type="entry name" value="LacI"/>
    <property type="match status" value="1"/>
</dbReference>
<organism evidence="5 6">
    <name type="scientific">Halalkalibacter okhensis</name>
    <dbReference type="NCBI Taxonomy" id="333138"/>
    <lineage>
        <taxon>Bacteria</taxon>
        <taxon>Bacillati</taxon>
        <taxon>Bacillota</taxon>
        <taxon>Bacilli</taxon>
        <taxon>Bacillales</taxon>
        <taxon>Bacillaceae</taxon>
        <taxon>Halalkalibacter</taxon>
    </lineage>
</organism>
<dbReference type="InterPro" id="IPR010982">
    <property type="entry name" value="Lambda_DNA-bd_dom_sf"/>
</dbReference>
<dbReference type="PROSITE" id="PS50932">
    <property type="entry name" value="HTH_LACI_2"/>
    <property type="match status" value="1"/>
</dbReference>
<dbReference type="Gene3D" id="1.10.260.40">
    <property type="entry name" value="lambda repressor-like DNA-binding domains"/>
    <property type="match status" value="1"/>
</dbReference>
<keyword evidence="3" id="KW-0804">Transcription</keyword>
<dbReference type="Pfam" id="PF00532">
    <property type="entry name" value="Peripla_BP_1"/>
    <property type="match status" value="1"/>
</dbReference>
<dbReference type="SUPFAM" id="SSF53822">
    <property type="entry name" value="Periplasmic binding protein-like I"/>
    <property type="match status" value="1"/>
</dbReference>
<keyword evidence="1" id="KW-0805">Transcription regulation</keyword>
<feature type="domain" description="HTH lacI-type" evidence="4">
    <location>
        <begin position="3"/>
        <end position="57"/>
    </location>
</feature>
<evidence type="ECO:0000313" key="6">
    <source>
        <dbReference type="Proteomes" id="UP000030832"/>
    </source>
</evidence>
<dbReference type="InterPro" id="IPR028082">
    <property type="entry name" value="Peripla_BP_I"/>
</dbReference>
<comment type="caution">
    <text evidence="5">The sequence shown here is derived from an EMBL/GenBank/DDBJ whole genome shotgun (WGS) entry which is preliminary data.</text>
</comment>
<keyword evidence="6" id="KW-1185">Reference proteome</keyword>
<dbReference type="PROSITE" id="PS00356">
    <property type="entry name" value="HTH_LACI_1"/>
    <property type="match status" value="1"/>
</dbReference>
<dbReference type="PANTHER" id="PTHR30146:SF147">
    <property type="entry name" value="HTH-TYPE TRANSCRIPTIONAL REGULATOR DEGA"/>
    <property type="match status" value="1"/>
</dbReference>
<dbReference type="Gene3D" id="3.40.50.2300">
    <property type="match status" value="2"/>
</dbReference>
<dbReference type="PRINTS" id="PR00036">
    <property type="entry name" value="HTHLACI"/>
</dbReference>
<reference evidence="5 6" key="1">
    <citation type="submission" date="2014-09" db="EMBL/GenBank/DDBJ databases">
        <title>Genome sequencing and annotation of Bacillus Okhensis strain Kh10-101T.</title>
        <authorList>
            <person name="Prakash J.S."/>
        </authorList>
    </citation>
    <scope>NUCLEOTIDE SEQUENCE [LARGE SCALE GENOMIC DNA]</scope>
    <source>
        <strain evidence="6">Kh10-101T</strain>
    </source>
</reference>
<evidence type="ECO:0000313" key="5">
    <source>
        <dbReference type="EMBL" id="KHF41711.1"/>
    </source>
</evidence>
<keyword evidence="2" id="KW-0238">DNA-binding</keyword>
<dbReference type="CDD" id="cd01392">
    <property type="entry name" value="HTH_LacI"/>
    <property type="match status" value="1"/>
</dbReference>
<dbReference type="SUPFAM" id="SSF47413">
    <property type="entry name" value="lambda repressor-like DNA-binding domains"/>
    <property type="match status" value="1"/>
</dbReference>
<accession>A0A0B0IPV3</accession>
<evidence type="ECO:0000256" key="3">
    <source>
        <dbReference type="ARBA" id="ARBA00023163"/>
    </source>
</evidence>
<dbReference type="SMART" id="SM00354">
    <property type="entry name" value="HTH_LACI"/>
    <property type="match status" value="1"/>
</dbReference>
<protein>
    <submittedName>
        <fullName evidence="5">Transcriptional regulator</fullName>
    </submittedName>
</protein>
<evidence type="ECO:0000259" key="4">
    <source>
        <dbReference type="PROSITE" id="PS50932"/>
    </source>
</evidence>
<sequence length="341" mass="37153">MQPTIYDVAKKAGVSIATVSKVINNNGRIGKDTRKKVIKIMEELNYQPSVVASALTGKRTETIGVLIPDLTNPFFSEITASMEERAHELGFSVVICSTNDSEEKEAKYISLLLRKKVDGCILASRFKQVGLIENMVKQGIPVALTGQDIPSLNLNTVSVDDYKGGYKATAYLGSLGHKNIAMIAEKNARSSEERIKGYVDAMNEMGLPVDEALIREVKPTVAGAKQAAEELLSLHVPPTAIFAGNEILAIGVSQAARAFQLDIPNDFSVIGFDNTLLATICDPPLTTIAQPIEQMGRQIVDILISEINNKLDYKQRIMLPPELVIRQSTKELSVENGLVND</sequence>
<dbReference type="PANTHER" id="PTHR30146">
    <property type="entry name" value="LACI-RELATED TRANSCRIPTIONAL REPRESSOR"/>
    <property type="match status" value="1"/>
</dbReference>
<dbReference type="RefSeq" id="WP_034625956.1">
    <property type="nucleotide sequence ID" value="NZ_JRJU01000002.1"/>
</dbReference>
<dbReference type="OrthoDB" id="9796186at2"/>
<dbReference type="CDD" id="cd06267">
    <property type="entry name" value="PBP1_LacI_sugar_binding-like"/>
    <property type="match status" value="1"/>
</dbReference>
<evidence type="ECO:0000256" key="1">
    <source>
        <dbReference type="ARBA" id="ARBA00023015"/>
    </source>
</evidence>
<dbReference type="GO" id="GO:0000976">
    <property type="term" value="F:transcription cis-regulatory region binding"/>
    <property type="evidence" value="ECO:0007669"/>
    <property type="project" value="TreeGrafter"/>
</dbReference>
<name>A0A0B0IPV3_9BACI</name>